<sequence length="404" mass="45073">MPKCLDLSRLPKAQGLKSVKLRNTTPGSPFPLLFQAIPFEPKRVLNPGHPATRLHPRAFPSFNCPAFQIRAVPKDALTRPDVEHLNPTKSRGMRQRSIPLSILFIIPKKTTSKHAVIRHRLSTRFKSAVALVVTRNADAVALDHPEIIRQTCEPSVDAALNVPLQEVKGAEPGRSTCDTLQRTGEPKKTDSHIITTVASRRLSLVSRDGMLTPAGFPWIMTNWTYVVTPALSVCRMPLPELILPVRSALERIGEQCRRLEKQWEARTKQTQHLKETTRTKKPKTGTSYSGGETQRRFTPQPKQMEEKSFSPLDQSRLQRQETTYNPLPVLPPLLERSEGEHPIQPNMSSLPTPSTERQATGSKSSPSEIVDSTTSALVPDQGVRAKTIQRLFSKRPALVKSDTS</sequence>
<name>A0ACB8AT37_9AGAM</name>
<proteinExistence type="predicted"/>
<dbReference type="EMBL" id="MU267595">
    <property type="protein sequence ID" value="KAH7915928.1"/>
    <property type="molecule type" value="Genomic_DNA"/>
</dbReference>
<keyword evidence="2" id="KW-1185">Reference proteome</keyword>
<evidence type="ECO:0000313" key="1">
    <source>
        <dbReference type="EMBL" id="KAH7915928.1"/>
    </source>
</evidence>
<gene>
    <name evidence="1" type="ORF">BJ138DRAFT_826583</name>
</gene>
<reference evidence="1" key="1">
    <citation type="journal article" date="2021" name="New Phytol.">
        <title>Evolutionary innovations through gain and loss of genes in the ectomycorrhizal Boletales.</title>
        <authorList>
            <person name="Wu G."/>
            <person name="Miyauchi S."/>
            <person name="Morin E."/>
            <person name="Kuo A."/>
            <person name="Drula E."/>
            <person name="Varga T."/>
            <person name="Kohler A."/>
            <person name="Feng B."/>
            <person name="Cao Y."/>
            <person name="Lipzen A."/>
            <person name="Daum C."/>
            <person name="Hundley H."/>
            <person name="Pangilinan J."/>
            <person name="Johnson J."/>
            <person name="Barry K."/>
            <person name="LaButti K."/>
            <person name="Ng V."/>
            <person name="Ahrendt S."/>
            <person name="Min B."/>
            <person name="Choi I.G."/>
            <person name="Park H."/>
            <person name="Plett J.M."/>
            <person name="Magnuson J."/>
            <person name="Spatafora J.W."/>
            <person name="Nagy L.G."/>
            <person name="Henrissat B."/>
            <person name="Grigoriev I.V."/>
            <person name="Yang Z.L."/>
            <person name="Xu J."/>
            <person name="Martin F.M."/>
        </authorList>
    </citation>
    <scope>NUCLEOTIDE SEQUENCE</scope>
    <source>
        <strain evidence="1">ATCC 28755</strain>
    </source>
</reference>
<comment type="caution">
    <text evidence="1">The sequence shown here is derived from an EMBL/GenBank/DDBJ whole genome shotgun (WGS) entry which is preliminary data.</text>
</comment>
<evidence type="ECO:0000313" key="2">
    <source>
        <dbReference type="Proteomes" id="UP000790377"/>
    </source>
</evidence>
<accession>A0ACB8AT37</accession>
<dbReference type="Proteomes" id="UP000790377">
    <property type="component" value="Unassembled WGS sequence"/>
</dbReference>
<protein>
    <submittedName>
        <fullName evidence="1">Uncharacterized protein</fullName>
    </submittedName>
</protein>
<organism evidence="1 2">
    <name type="scientific">Hygrophoropsis aurantiaca</name>
    <dbReference type="NCBI Taxonomy" id="72124"/>
    <lineage>
        <taxon>Eukaryota</taxon>
        <taxon>Fungi</taxon>
        <taxon>Dikarya</taxon>
        <taxon>Basidiomycota</taxon>
        <taxon>Agaricomycotina</taxon>
        <taxon>Agaricomycetes</taxon>
        <taxon>Agaricomycetidae</taxon>
        <taxon>Boletales</taxon>
        <taxon>Coniophorineae</taxon>
        <taxon>Hygrophoropsidaceae</taxon>
        <taxon>Hygrophoropsis</taxon>
    </lineage>
</organism>